<reference evidence="1 2" key="1">
    <citation type="submission" date="2024-06" db="EMBL/GenBank/DDBJ databases">
        <title>Burkholderia sola in Mexico.</title>
        <authorList>
            <person name="Estrada P."/>
        </authorList>
    </citation>
    <scope>NUCLEOTIDE SEQUENCE [LARGE SCALE GENOMIC DNA]</scope>
    <source>
        <strain evidence="1 2">CpTa8-5</strain>
    </source>
</reference>
<keyword evidence="2" id="KW-1185">Reference proteome</keyword>
<dbReference type="Proteomes" id="UP001548587">
    <property type="component" value="Unassembled WGS sequence"/>
</dbReference>
<protein>
    <recommendedName>
        <fullName evidence="3">Fimbrial protein</fullName>
    </recommendedName>
</protein>
<organism evidence="1 2">
    <name type="scientific">Burkholderia sola</name>
    <dbReference type="NCBI Taxonomy" id="2843302"/>
    <lineage>
        <taxon>Bacteria</taxon>
        <taxon>Pseudomonadati</taxon>
        <taxon>Pseudomonadota</taxon>
        <taxon>Betaproteobacteria</taxon>
        <taxon>Burkholderiales</taxon>
        <taxon>Burkholderiaceae</taxon>
        <taxon>Burkholderia</taxon>
        <taxon>Burkholderia cepacia complex</taxon>
    </lineage>
</organism>
<name>A0ABV2C2G7_9BURK</name>
<accession>A0ABV2C2G7</accession>
<sequence length="338" mass="36477">MSGIGFDRGLCRKWLKFALISLFAIFAGKAHAYVLILDNLSNGYSACSWRDNGDGTSTVDLSIAYKEQQGHTGDRGFYSRGLLVYTYDRNGRLSESAAVATDVYMGDVKHQAFYTGIGYVMYHGAGYGSPYISPWKTRDPFVASVRLTISNQAVSSWPAIGVRAGNYTTGDDVGEISGVAYIRRGENTGNCKIVVDPSVPPPLDIAINMTAPDWNLGDLPRGDSQKTLSDMTNQLCFTYSGKDVSGKRFIINARNANGVAANRYRLKHVDDASQLIPYDITLNSGASTLTLPNASNATLPLGSSGKTCFVPTFKTTVDANAKDGDYSDVLTFTVVTPS</sequence>
<evidence type="ECO:0000313" key="1">
    <source>
        <dbReference type="EMBL" id="MET1473306.1"/>
    </source>
</evidence>
<comment type="caution">
    <text evidence="1">The sequence shown here is derived from an EMBL/GenBank/DDBJ whole genome shotgun (WGS) entry which is preliminary data.</text>
</comment>
<evidence type="ECO:0000313" key="2">
    <source>
        <dbReference type="Proteomes" id="UP001548587"/>
    </source>
</evidence>
<gene>
    <name evidence="1" type="ORF">ABXL37_03505</name>
</gene>
<dbReference type="EMBL" id="JBEWCH010000002">
    <property type="protein sequence ID" value="MET1473306.1"/>
    <property type="molecule type" value="Genomic_DNA"/>
</dbReference>
<evidence type="ECO:0008006" key="3">
    <source>
        <dbReference type="Google" id="ProtNLM"/>
    </source>
</evidence>
<proteinExistence type="predicted"/>
<dbReference type="RefSeq" id="WP_209924511.1">
    <property type="nucleotide sequence ID" value="NZ_JBEWCH010000002.1"/>
</dbReference>